<dbReference type="AlphaFoldDB" id="A0A7W8EBH4"/>
<organism evidence="7 8">
    <name type="scientific">Granulicella mallensis</name>
    <dbReference type="NCBI Taxonomy" id="940614"/>
    <lineage>
        <taxon>Bacteria</taxon>
        <taxon>Pseudomonadati</taxon>
        <taxon>Acidobacteriota</taxon>
        <taxon>Terriglobia</taxon>
        <taxon>Terriglobales</taxon>
        <taxon>Acidobacteriaceae</taxon>
        <taxon>Granulicella</taxon>
    </lineage>
</organism>
<reference evidence="7 8" key="1">
    <citation type="submission" date="2020-08" db="EMBL/GenBank/DDBJ databases">
        <title>Genomic Encyclopedia of Type Strains, Phase IV (KMG-V): Genome sequencing to study the core and pangenomes of soil and plant-associated prokaryotes.</title>
        <authorList>
            <person name="Whitman W."/>
        </authorList>
    </citation>
    <scope>NUCLEOTIDE SEQUENCE [LARGE SCALE GENOMIC DNA]</scope>
    <source>
        <strain evidence="7 8">X5P3</strain>
    </source>
</reference>
<keyword evidence="2 3" id="KW-0786">Thiamine pyrophosphate</keyword>
<dbReference type="InterPro" id="IPR012001">
    <property type="entry name" value="Thiamin_PyroP_enz_TPP-bd_dom"/>
</dbReference>
<dbReference type="Gene3D" id="3.40.50.970">
    <property type="match status" value="2"/>
</dbReference>
<dbReference type="RefSeq" id="WP_184260805.1">
    <property type="nucleotide sequence ID" value="NZ_JACHIO010000034.1"/>
</dbReference>
<dbReference type="SUPFAM" id="SSF52518">
    <property type="entry name" value="Thiamin diphosphate-binding fold (THDP-binding)"/>
    <property type="match status" value="2"/>
</dbReference>
<dbReference type="GO" id="GO:0050660">
    <property type="term" value="F:flavin adenine dinucleotide binding"/>
    <property type="evidence" value="ECO:0007669"/>
    <property type="project" value="TreeGrafter"/>
</dbReference>
<evidence type="ECO:0000259" key="4">
    <source>
        <dbReference type="Pfam" id="PF00205"/>
    </source>
</evidence>
<dbReference type="EC" id="4.1.1.7" evidence="7"/>
<protein>
    <submittedName>
        <fullName evidence="7">Benzoylformate decarboxylase</fullName>
        <ecNumber evidence="7">4.1.1.7</ecNumber>
    </submittedName>
</protein>
<evidence type="ECO:0000313" key="7">
    <source>
        <dbReference type="EMBL" id="MBB5066738.1"/>
    </source>
</evidence>
<comment type="similarity">
    <text evidence="1 3">Belongs to the TPP enzyme family.</text>
</comment>
<comment type="caution">
    <text evidence="7">The sequence shown here is derived from an EMBL/GenBank/DDBJ whole genome shotgun (WGS) entry which is preliminary data.</text>
</comment>
<dbReference type="Pfam" id="PF00205">
    <property type="entry name" value="TPP_enzyme_M"/>
    <property type="match status" value="1"/>
</dbReference>
<dbReference type="SUPFAM" id="SSF52467">
    <property type="entry name" value="DHS-like NAD/FAD-binding domain"/>
    <property type="match status" value="1"/>
</dbReference>
<evidence type="ECO:0000259" key="6">
    <source>
        <dbReference type="Pfam" id="PF02776"/>
    </source>
</evidence>
<dbReference type="Pfam" id="PF02776">
    <property type="entry name" value="TPP_enzyme_N"/>
    <property type="match status" value="1"/>
</dbReference>
<evidence type="ECO:0000256" key="1">
    <source>
        <dbReference type="ARBA" id="ARBA00007812"/>
    </source>
</evidence>
<dbReference type="GO" id="GO:0030976">
    <property type="term" value="F:thiamine pyrophosphate binding"/>
    <property type="evidence" value="ECO:0007669"/>
    <property type="project" value="InterPro"/>
</dbReference>
<dbReference type="CDD" id="cd02002">
    <property type="entry name" value="TPP_BFDC"/>
    <property type="match status" value="1"/>
</dbReference>
<evidence type="ECO:0000256" key="3">
    <source>
        <dbReference type="RuleBase" id="RU362132"/>
    </source>
</evidence>
<dbReference type="InterPro" id="IPR045229">
    <property type="entry name" value="TPP_enz"/>
</dbReference>
<feature type="domain" description="Thiamine pyrophosphate enzyme central" evidence="4">
    <location>
        <begin position="204"/>
        <end position="333"/>
    </location>
</feature>
<evidence type="ECO:0000256" key="2">
    <source>
        <dbReference type="ARBA" id="ARBA00023052"/>
    </source>
</evidence>
<sequence>MNIAYETRENKVASGRECLLEILRDEGVTHVFGNPGTTELALIDALAGDDDFHFILGLQEAAVVGMADGYAQATGRPSFVNLHTTAGLGNGMGNLTNAFATNVPMVVTAGQQDIRHLAYDPLLSGDLVGLARATVKWAHEVRSLQELPIILRRAFRDANTEPRGPVFVSLPMNIIDEIGTVSIPPRSTIVQAESGDISQLVRLLVESAGNLCLVVGDEVGRYGATEAAVRVAELLGAPVYGSPFHSNVPFPTDHPLWRFTLPPNTGEMRKVLGGYDRILLIGDRAFMSYTYSDELPLSPKTQLLQIAVDRHSLGRCHAVELGLYGDPLSLLAAVGDALSQERALAPSRDSRLAIARDWRASWEQDLKDECERLAPSRPLYPLVAADAVLRGVPPGTVIVDECLATNKYVRQLYPVRKPGEYYYFRGAGLGWGMPAAVGVSLGLERHQRVVCLLGDGAAMYSPQALWSAAHESLPITFVVFNNSEYNILKNFMRSRPGYNAQSGRFVGMEINQPSIDFCALARSMGVDAVRLTEPDDITAYMIAAGDREGPSLLEIPIAATAL</sequence>
<evidence type="ECO:0000313" key="8">
    <source>
        <dbReference type="Proteomes" id="UP000584867"/>
    </source>
</evidence>
<dbReference type="InterPro" id="IPR012000">
    <property type="entry name" value="Thiamin_PyroP_enz_cen_dom"/>
</dbReference>
<dbReference type="InterPro" id="IPR029035">
    <property type="entry name" value="DHS-like_NAD/FAD-binding_dom"/>
</dbReference>
<feature type="domain" description="Thiamine pyrophosphate enzyme N-terminal TPP-binding" evidence="6">
    <location>
        <begin position="15"/>
        <end position="117"/>
    </location>
</feature>
<dbReference type="EMBL" id="JACHIO010000034">
    <property type="protein sequence ID" value="MBB5066738.1"/>
    <property type="molecule type" value="Genomic_DNA"/>
</dbReference>
<dbReference type="CDD" id="cd07035">
    <property type="entry name" value="TPP_PYR_POX_like"/>
    <property type="match status" value="1"/>
</dbReference>
<gene>
    <name evidence="7" type="ORF">HDF15_005122</name>
</gene>
<dbReference type="Pfam" id="PF02775">
    <property type="entry name" value="TPP_enzyme_C"/>
    <property type="match status" value="1"/>
</dbReference>
<dbReference type="GO" id="GO:0050695">
    <property type="term" value="F:benzoylformate decarboxylase activity"/>
    <property type="evidence" value="ECO:0007669"/>
    <property type="project" value="UniProtKB-EC"/>
</dbReference>
<keyword evidence="7" id="KW-0456">Lyase</keyword>
<dbReference type="Proteomes" id="UP000584867">
    <property type="component" value="Unassembled WGS sequence"/>
</dbReference>
<feature type="domain" description="Thiamine pyrophosphate enzyme TPP-binding" evidence="5">
    <location>
        <begin position="407"/>
        <end position="555"/>
    </location>
</feature>
<name>A0A7W8EBH4_9BACT</name>
<dbReference type="Gene3D" id="3.40.50.1220">
    <property type="entry name" value="TPP-binding domain"/>
    <property type="match status" value="1"/>
</dbReference>
<accession>A0A7W8EBH4</accession>
<dbReference type="GO" id="GO:0019752">
    <property type="term" value="P:carboxylic acid metabolic process"/>
    <property type="evidence" value="ECO:0007669"/>
    <property type="project" value="UniProtKB-ARBA"/>
</dbReference>
<dbReference type="PANTHER" id="PTHR18968">
    <property type="entry name" value="THIAMINE PYROPHOSPHATE ENZYMES"/>
    <property type="match status" value="1"/>
</dbReference>
<dbReference type="InterPro" id="IPR011766">
    <property type="entry name" value="TPP_enzyme_TPP-bd"/>
</dbReference>
<dbReference type="GO" id="GO:0000287">
    <property type="term" value="F:magnesium ion binding"/>
    <property type="evidence" value="ECO:0007669"/>
    <property type="project" value="InterPro"/>
</dbReference>
<evidence type="ECO:0000259" key="5">
    <source>
        <dbReference type="Pfam" id="PF02775"/>
    </source>
</evidence>
<proteinExistence type="inferred from homology"/>
<dbReference type="PANTHER" id="PTHR18968:SF133">
    <property type="entry name" value="BENZOYLFORMATE DECARBOXYLASE"/>
    <property type="match status" value="1"/>
</dbReference>
<dbReference type="InterPro" id="IPR029061">
    <property type="entry name" value="THDP-binding"/>
</dbReference>
<dbReference type="GO" id="GO:0003984">
    <property type="term" value="F:acetolactate synthase activity"/>
    <property type="evidence" value="ECO:0007669"/>
    <property type="project" value="TreeGrafter"/>
</dbReference>